<organism evidence="2 3">
    <name type="scientific">Hymenobacter armeniacus</name>
    <dbReference type="NCBI Taxonomy" id="2771358"/>
    <lineage>
        <taxon>Bacteria</taxon>
        <taxon>Pseudomonadati</taxon>
        <taxon>Bacteroidota</taxon>
        <taxon>Cytophagia</taxon>
        <taxon>Cytophagales</taxon>
        <taxon>Hymenobacteraceae</taxon>
        <taxon>Hymenobacter</taxon>
    </lineage>
</organism>
<sequence>MSNFSIRSIAGVLLWLLSVLPAAATHLVGGELSYKYLDANGSRETPYRYQITARIYLNASTSNLGATSTIGVSSRAAGMPVLTQQSVGYTSMTSISPPAVPGCPVQVPEVVLGIYTVVVELPLVSEGYQAFYAASARNAGITNIQNPTQQSMSLTVDMTPPAIPNTSPVFSTTALNVICVGDTNALLNNAYDADGDRLSYAFVAPNSNGLGSSIAYAPGYSAARPFGSNGYAALDARTGLARYVSQRQGVFLLAIDVSEYRVVNGQEMLLSTVRRDIQIAARVCSVAPNQAPAFSAASLAQQDFTVREGQRLDFNITATDPDLQPLVMTVRSVLLDGAGPIDATVNGQPGAGVPGSINSAVDVTGTGTVTAAFHLTAGCGQARPAPYDVLVTVSDQVCGSKSIAGVFRITVVGDAPLTRVRGDSVRCVQSTGTYTAFGPAFGQYRWTVRGGEVLGPATGRTVQVTWTTSGPGTVAAQGIAPGGCPTVAATQAVTVVPGPIIKGPNVYCRATNSGLHYTVDGPAAAYQWSIDEGTIVSGQGTNSVVVDVVKGASTTLRVEAPNSTQCRTGALRISPDSRCLAFYNVITPNGDGQNDRFVIENIEQYPNATLTIFNRWGRPIYQSTNYRNTYDGENNVPGVYYYFCQLPDGTRYKGWFELVR</sequence>
<dbReference type="NCBIfam" id="TIGR04131">
    <property type="entry name" value="Bac_Flav_CTERM"/>
    <property type="match status" value="1"/>
</dbReference>
<dbReference type="InterPro" id="IPR026341">
    <property type="entry name" value="T9SS_type_B"/>
</dbReference>
<dbReference type="Proteomes" id="UP000606003">
    <property type="component" value="Unassembled WGS sequence"/>
</dbReference>
<dbReference type="Pfam" id="PF13585">
    <property type="entry name" value="CHU_C"/>
    <property type="match status" value="1"/>
</dbReference>
<dbReference type="Pfam" id="PF19408">
    <property type="entry name" value="PKD_6"/>
    <property type="match status" value="1"/>
</dbReference>
<evidence type="ECO:0000313" key="3">
    <source>
        <dbReference type="Proteomes" id="UP000606003"/>
    </source>
</evidence>
<evidence type="ECO:0000313" key="2">
    <source>
        <dbReference type="EMBL" id="MBD2721486.1"/>
    </source>
</evidence>
<dbReference type="RefSeq" id="WP_190922769.1">
    <property type="nucleotide sequence ID" value="NZ_JACXAC010000002.1"/>
</dbReference>
<accession>A0ABR8JRQ6</accession>
<comment type="caution">
    <text evidence="2">The sequence shown here is derived from an EMBL/GenBank/DDBJ whole genome shotgun (WGS) entry which is preliminary data.</text>
</comment>
<dbReference type="EMBL" id="JACXAC010000002">
    <property type="protein sequence ID" value="MBD2721486.1"/>
    <property type="molecule type" value="Genomic_DNA"/>
</dbReference>
<evidence type="ECO:0000259" key="1">
    <source>
        <dbReference type="PROSITE" id="PS50835"/>
    </source>
</evidence>
<name>A0ABR8JRQ6_9BACT</name>
<feature type="domain" description="Ig-like" evidence="1">
    <location>
        <begin position="485"/>
        <end position="567"/>
    </location>
</feature>
<dbReference type="InterPro" id="IPR045829">
    <property type="entry name" value="PKD_6"/>
</dbReference>
<protein>
    <submittedName>
        <fullName evidence="2">Gliding motility-associated C-terminal domain-containing protein</fullName>
    </submittedName>
</protein>
<keyword evidence="3" id="KW-1185">Reference proteome</keyword>
<reference evidence="2 3" key="1">
    <citation type="submission" date="2020-09" db="EMBL/GenBank/DDBJ databases">
        <authorList>
            <person name="Kim M.K."/>
        </authorList>
    </citation>
    <scope>NUCLEOTIDE SEQUENCE [LARGE SCALE GENOMIC DNA]</scope>
    <source>
        <strain evidence="2 3">BT189</strain>
    </source>
</reference>
<dbReference type="PROSITE" id="PS50835">
    <property type="entry name" value="IG_LIKE"/>
    <property type="match status" value="1"/>
</dbReference>
<dbReference type="InterPro" id="IPR007110">
    <property type="entry name" value="Ig-like_dom"/>
</dbReference>
<proteinExistence type="predicted"/>
<gene>
    <name evidence="2" type="ORF">IC234_05045</name>
</gene>